<keyword evidence="7" id="KW-1185">Reference proteome</keyword>
<dbReference type="InterPro" id="IPR015421">
    <property type="entry name" value="PyrdxlP-dep_Trfase_major"/>
</dbReference>
<organism evidence="6 7">
    <name type="scientific">Streptomyces filamentosus</name>
    <name type="common">Streptomyces roseosporus</name>
    <dbReference type="NCBI Taxonomy" id="67294"/>
    <lineage>
        <taxon>Bacteria</taxon>
        <taxon>Bacillati</taxon>
        <taxon>Actinomycetota</taxon>
        <taxon>Actinomycetes</taxon>
        <taxon>Kitasatosporales</taxon>
        <taxon>Streptomycetaceae</taxon>
        <taxon>Streptomyces</taxon>
    </lineage>
</organism>
<evidence type="ECO:0000256" key="4">
    <source>
        <dbReference type="ARBA" id="ARBA00022898"/>
    </source>
</evidence>
<reference evidence="6" key="1">
    <citation type="submission" date="2021-08" db="EMBL/GenBank/DDBJ databases">
        <title>DNA methylation of m4C regulates biosynthesis of daptomycin in Streptomyces roseosporus L30.</title>
        <authorList>
            <person name="Fang J.-L."/>
        </authorList>
    </citation>
    <scope>NUCLEOTIDE SEQUENCE</scope>
    <source>
        <strain evidence="6">L30</strain>
    </source>
</reference>
<evidence type="ECO:0000259" key="5">
    <source>
        <dbReference type="Pfam" id="PF00155"/>
    </source>
</evidence>
<dbReference type="EMBL" id="CP098609">
    <property type="protein sequence ID" value="USC46439.1"/>
    <property type="molecule type" value="Genomic_DNA"/>
</dbReference>
<evidence type="ECO:0000313" key="6">
    <source>
        <dbReference type="EMBL" id="USC46439.1"/>
    </source>
</evidence>
<proteinExistence type="predicted"/>
<feature type="domain" description="Aminotransferase class I/classII large" evidence="5">
    <location>
        <begin position="86"/>
        <end position="424"/>
    </location>
</feature>
<keyword evidence="4" id="KW-0663">Pyridoxal phosphate</keyword>
<dbReference type="InterPro" id="IPR050859">
    <property type="entry name" value="Class-I_PLP-dep_aminotransf"/>
</dbReference>
<evidence type="ECO:0000256" key="3">
    <source>
        <dbReference type="ARBA" id="ARBA00022679"/>
    </source>
</evidence>
<dbReference type="SUPFAM" id="SSF53383">
    <property type="entry name" value="PLP-dependent transferases"/>
    <property type="match status" value="1"/>
</dbReference>
<sequence length="449" mass="48422">MRDTDAVDLVTAELHGSLEDPALMSMNFLNEITGRYPEALSFAPGRPVERFFDVESVHRRLRTFSDHLSAGLGYSPEEVSRTLCQYGRTKGIVHDLIARSLARDEGIDADPESVVVTVGCQEAMFLVLRALRAEPRDVLLSVSPLYVGLTGAARLVEMPVLPVAGGAAGIDLDDLVAQIRGARQRGQRPRACYVMPDFANPSGLSMDLATRRALLEVAEREDILLLEDNPYGVFHGGEGTPPTLKALDTGRRVIYLGSFAKTVLPGARVGYAVADQRVRDAQGATGLFADQLSKIKSMVTVNTSPIAQAVVGGALLENAFSLDAANSREQEVYRANRRQVVEGLEARFGNCEGVSWNTPAGGFFVCVTVPFTVDDDLLELSARRFGVLWTPMAHFYSGPGGSNELRLSVSSLTGADIEEGLDRIAALFAERGCAPTAHTRFVRSGGRAP</sequence>
<dbReference type="Gene3D" id="3.90.1150.10">
    <property type="entry name" value="Aspartate Aminotransferase, domain 1"/>
    <property type="match status" value="1"/>
</dbReference>
<keyword evidence="3" id="KW-0808">Transferase</keyword>
<name>A0ABY4UVT6_STRFL</name>
<gene>
    <name evidence="6" type="ORF">K7395_06655</name>
</gene>
<evidence type="ECO:0000256" key="2">
    <source>
        <dbReference type="ARBA" id="ARBA00022576"/>
    </source>
</evidence>
<dbReference type="Pfam" id="PF00155">
    <property type="entry name" value="Aminotran_1_2"/>
    <property type="match status" value="1"/>
</dbReference>
<dbReference type="InterPro" id="IPR004839">
    <property type="entry name" value="Aminotransferase_I/II_large"/>
</dbReference>
<dbReference type="PANTHER" id="PTHR42790:SF19">
    <property type="entry name" value="KYNURENINE_ALPHA-AMINOADIPATE AMINOTRANSFERASE, MITOCHONDRIAL"/>
    <property type="match status" value="1"/>
</dbReference>
<dbReference type="CDD" id="cd00609">
    <property type="entry name" value="AAT_like"/>
    <property type="match status" value="1"/>
</dbReference>
<dbReference type="RefSeq" id="WP_010072426.1">
    <property type="nucleotide sequence ID" value="NZ_CP098609.1"/>
</dbReference>
<protein>
    <submittedName>
        <fullName evidence="6">PLP-dependent aminotransferase family protein</fullName>
    </submittedName>
</protein>
<dbReference type="PANTHER" id="PTHR42790">
    <property type="entry name" value="AMINOTRANSFERASE"/>
    <property type="match status" value="1"/>
</dbReference>
<dbReference type="Proteomes" id="UP001056079">
    <property type="component" value="Chromosome"/>
</dbReference>
<dbReference type="GO" id="GO:0008483">
    <property type="term" value="F:transaminase activity"/>
    <property type="evidence" value="ECO:0007669"/>
    <property type="project" value="UniProtKB-KW"/>
</dbReference>
<keyword evidence="2 6" id="KW-0032">Aminotransferase</keyword>
<comment type="cofactor">
    <cofactor evidence="1">
        <name>pyridoxal 5'-phosphate</name>
        <dbReference type="ChEBI" id="CHEBI:597326"/>
    </cofactor>
</comment>
<dbReference type="Gene3D" id="3.40.640.10">
    <property type="entry name" value="Type I PLP-dependent aspartate aminotransferase-like (Major domain)"/>
    <property type="match status" value="1"/>
</dbReference>
<evidence type="ECO:0000313" key="7">
    <source>
        <dbReference type="Proteomes" id="UP001056079"/>
    </source>
</evidence>
<dbReference type="InterPro" id="IPR015424">
    <property type="entry name" value="PyrdxlP-dep_Trfase"/>
</dbReference>
<evidence type="ECO:0000256" key="1">
    <source>
        <dbReference type="ARBA" id="ARBA00001933"/>
    </source>
</evidence>
<accession>A0ABY4UVT6</accession>
<dbReference type="InterPro" id="IPR015422">
    <property type="entry name" value="PyrdxlP-dep_Trfase_small"/>
</dbReference>